<dbReference type="Proteomes" id="UP001168552">
    <property type="component" value="Unassembled WGS sequence"/>
</dbReference>
<gene>
    <name evidence="8" type="ORF">QWY31_15600</name>
</gene>
<dbReference type="SUPFAM" id="SSF103088">
    <property type="entry name" value="OmpA-like"/>
    <property type="match status" value="1"/>
</dbReference>
<dbReference type="InterPro" id="IPR011042">
    <property type="entry name" value="6-blade_b-propeller_TolB-like"/>
</dbReference>
<evidence type="ECO:0000256" key="4">
    <source>
        <dbReference type="PROSITE-ProRule" id="PRU00473"/>
    </source>
</evidence>
<comment type="caution">
    <text evidence="8">The sequence shown here is derived from an EMBL/GenBank/DDBJ whole genome shotgun (WGS) entry which is preliminary data.</text>
</comment>
<sequence>MRKHFLLIVVFTCFTTFLSFAQDAQDTTAVAAEETPEQEALALIETAELIMESTKALDQARDMYEMAAAADPNNIKANYMAGDYYLKTVNKGRAAEYFERVKELNENYRFDIYYKIGLGYHLGYEFDKALEYYEMYKTKLIKERNYRGNDKVTLTEVDRRIFECKNAIEFRANPTNYAIKNVGTRVNSEFWDYAPVVNADETVMIFTTRRIEDNTNSNVDQDNFAFEDIFISRKEGDKWGSARNIGEVINTEFHDSNLGLSPDGKQLFIYKDVNNGDIYVSDMISEDVWSPPRPLSNAINSEGYAEKSVSVNKENSLMFYSSDRPGGFGGLDIYVSSKDKQGNWSKSVNLGPTINTDFDDDAPFISYDGKTLYFSSKGRKGMGGHDIFKSEYDSANMVWTEPVNLGFPINTPDDDIYFVATKDGKRGYYASVREDGQGYTDIYMVTLPEHLAENTEQIANKNANTKSAVDSTANTEVKQVENTQANQQIKPVSLLVRVEDASNGQAMDARVGLISVDERIEVPGKRISTGIYEFQINMDENTEFMLSAEKDGFLFQNFKVPVPAAGLEAQEVKRRLEMKRLQVGVSSVLRNIYFDFDKASFTTESFNELNKLERMLYENPNISVEISGHTDNVGAADYNKRLSQLRANAVVNYLKNKGIDGRRVKAVGYGEEKPMASNDDEKDGRELNRRVEFKVTAD</sequence>
<dbReference type="InterPro" id="IPR050330">
    <property type="entry name" value="Bact_OuterMem_StrucFunc"/>
</dbReference>
<dbReference type="InterPro" id="IPR006665">
    <property type="entry name" value="OmpA-like"/>
</dbReference>
<dbReference type="InterPro" id="IPR011990">
    <property type="entry name" value="TPR-like_helical_dom_sf"/>
</dbReference>
<dbReference type="InterPro" id="IPR011659">
    <property type="entry name" value="WD40"/>
</dbReference>
<dbReference type="Pfam" id="PF07676">
    <property type="entry name" value="PD40"/>
    <property type="match status" value="3"/>
</dbReference>
<dbReference type="PROSITE" id="PS51123">
    <property type="entry name" value="OMPA_2"/>
    <property type="match status" value="1"/>
</dbReference>
<organism evidence="8 9">
    <name type="scientific">Shiella aurantiaca</name>
    <dbReference type="NCBI Taxonomy" id="3058365"/>
    <lineage>
        <taxon>Bacteria</taxon>
        <taxon>Pseudomonadati</taxon>
        <taxon>Bacteroidota</taxon>
        <taxon>Cytophagia</taxon>
        <taxon>Cytophagales</taxon>
        <taxon>Shiellaceae</taxon>
        <taxon>Shiella</taxon>
    </lineage>
</organism>
<dbReference type="RefSeq" id="WP_320005475.1">
    <property type="nucleotide sequence ID" value="NZ_JAUHJS010000009.1"/>
</dbReference>
<dbReference type="Gene3D" id="1.25.40.10">
    <property type="entry name" value="Tetratricopeptide repeat domain"/>
    <property type="match status" value="1"/>
</dbReference>
<evidence type="ECO:0000259" key="7">
    <source>
        <dbReference type="PROSITE" id="PS51123"/>
    </source>
</evidence>
<name>A0ABT8F8Y7_9BACT</name>
<evidence type="ECO:0000313" key="9">
    <source>
        <dbReference type="Proteomes" id="UP001168552"/>
    </source>
</evidence>
<dbReference type="Pfam" id="PF00691">
    <property type="entry name" value="OmpA"/>
    <property type="match status" value="1"/>
</dbReference>
<protein>
    <submittedName>
        <fullName evidence="8">OmpA family protein</fullName>
    </submittedName>
</protein>
<dbReference type="PRINTS" id="PR01021">
    <property type="entry name" value="OMPADOMAIN"/>
</dbReference>
<dbReference type="PANTHER" id="PTHR30329:SF21">
    <property type="entry name" value="LIPOPROTEIN YIAD-RELATED"/>
    <property type="match status" value="1"/>
</dbReference>
<accession>A0ABT8F8Y7</accession>
<feature type="signal peptide" evidence="6">
    <location>
        <begin position="1"/>
        <end position="21"/>
    </location>
</feature>
<dbReference type="PANTHER" id="PTHR30329">
    <property type="entry name" value="STATOR ELEMENT OF FLAGELLAR MOTOR COMPLEX"/>
    <property type="match status" value="1"/>
</dbReference>
<dbReference type="Gene3D" id="3.30.1330.60">
    <property type="entry name" value="OmpA-like domain"/>
    <property type="match status" value="1"/>
</dbReference>
<dbReference type="InterPro" id="IPR006664">
    <property type="entry name" value="OMP_bac"/>
</dbReference>
<evidence type="ECO:0000256" key="6">
    <source>
        <dbReference type="SAM" id="SignalP"/>
    </source>
</evidence>
<keyword evidence="3" id="KW-0998">Cell outer membrane</keyword>
<feature type="region of interest" description="Disordered" evidence="5">
    <location>
        <begin position="670"/>
        <end position="698"/>
    </location>
</feature>
<evidence type="ECO:0000313" key="8">
    <source>
        <dbReference type="EMBL" id="MDN4166936.1"/>
    </source>
</evidence>
<keyword evidence="6" id="KW-0732">Signal</keyword>
<evidence type="ECO:0000256" key="5">
    <source>
        <dbReference type="SAM" id="MobiDB-lite"/>
    </source>
</evidence>
<keyword evidence="2 4" id="KW-0472">Membrane</keyword>
<dbReference type="SUPFAM" id="SSF82171">
    <property type="entry name" value="DPP6 N-terminal domain-like"/>
    <property type="match status" value="1"/>
</dbReference>
<reference evidence="8" key="1">
    <citation type="submission" date="2023-06" db="EMBL/GenBank/DDBJ databases">
        <title>Cytophagales bacterium Strain LB-30, isolated from soil.</title>
        <authorList>
            <person name="Liu B."/>
        </authorList>
    </citation>
    <scope>NUCLEOTIDE SEQUENCE</scope>
    <source>
        <strain evidence="8">LB-30</strain>
    </source>
</reference>
<evidence type="ECO:0000256" key="2">
    <source>
        <dbReference type="ARBA" id="ARBA00023136"/>
    </source>
</evidence>
<dbReference type="InterPro" id="IPR036737">
    <property type="entry name" value="OmpA-like_sf"/>
</dbReference>
<dbReference type="EMBL" id="JAUHJS010000009">
    <property type="protein sequence ID" value="MDN4166936.1"/>
    <property type="molecule type" value="Genomic_DNA"/>
</dbReference>
<keyword evidence="9" id="KW-1185">Reference proteome</keyword>
<dbReference type="Gene3D" id="2.120.10.30">
    <property type="entry name" value="TolB, C-terminal domain"/>
    <property type="match status" value="1"/>
</dbReference>
<feature type="chain" id="PRO_5046077058" evidence="6">
    <location>
        <begin position="22"/>
        <end position="698"/>
    </location>
</feature>
<feature type="domain" description="OmpA-like" evidence="7">
    <location>
        <begin position="581"/>
        <end position="698"/>
    </location>
</feature>
<evidence type="ECO:0000256" key="3">
    <source>
        <dbReference type="ARBA" id="ARBA00023237"/>
    </source>
</evidence>
<feature type="compositionally biased region" description="Basic and acidic residues" evidence="5">
    <location>
        <begin position="682"/>
        <end position="698"/>
    </location>
</feature>
<dbReference type="SUPFAM" id="SSF48452">
    <property type="entry name" value="TPR-like"/>
    <property type="match status" value="1"/>
</dbReference>
<proteinExistence type="predicted"/>
<comment type="subcellular location">
    <subcellularLocation>
        <location evidence="1">Cell outer membrane</location>
    </subcellularLocation>
</comment>
<dbReference type="CDD" id="cd07185">
    <property type="entry name" value="OmpA_C-like"/>
    <property type="match status" value="1"/>
</dbReference>
<evidence type="ECO:0000256" key="1">
    <source>
        <dbReference type="ARBA" id="ARBA00004442"/>
    </source>
</evidence>